<evidence type="ECO:0000313" key="2">
    <source>
        <dbReference type="EMBL" id="MFC3571390.1"/>
    </source>
</evidence>
<keyword evidence="3" id="KW-1185">Reference proteome</keyword>
<feature type="compositionally biased region" description="Basic residues" evidence="1">
    <location>
        <begin position="1"/>
        <end position="14"/>
    </location>
</feature>
<reference evidence="3" key="1">
    <citation type="journal article" date="2019" name="Int. J. Syst. Evol. Microbiol.">
        <title>The Global Catalogue of Microorganisms (GCM) 10K type strain sequencing project: providing services to taxonomists for standard genome sequencing and annotation.</title>
        <authorList>
            <consortium name="The Broad Institute Genomics Platform"/>
            <consortium name="The Broad Institute Genome Sequencing Center for Infectious Disease"/>
            <person name="Wu L."/>
            <person name="Ma J."/>
        </authorList>
    </citation>
    <scope>NUCLEOTIDE SEQUENCE [LARGE SCALE GENOMIC DNA]</scope>
    <source>
        <strain evidence="3">VKM B-3226</strain>
    </source>
</reference>
<name>A0ABV7S7F3_9RHOB</name>
<comment type="caution">
    <text evidence="2">The sequence shown here is derived from an EMBL/GenBank/DDBJ whole genome shotgun (WGS) entry which is preliminary data.</text>
</comment>
<sequence>MARKTRPARLRHLAKPTDALKMTEVPPPKGKNPSARRVRRLARKGWLIGWPFSKGVL</sequence>
<gene>
    <name evidence="2" type="ORF">ACFOMP_18200</name>
</gene>
<evidence type="ECO:0000256" key="1">
    <source>
        <dbReference type="SAM" id="MobiDB-lite"/>
    </source>
</evidence>
<accession>A0ABV7S7F3</accession>
<organism evidence="2 3">
    <name type="scientific">Paracoccus simplex</name>
    <dbReference type="NCBI Taxonomy" id="2086346"/>
    <lineage>
        <taxon>Bacteria</taxon>
        <taxon>Pseudomonadati</taxon>
        <taxon>Pseudomonadota</taxon>
        <taxon>Alphaproteobacteria</taxon>
        <taxon>Rhodobacterales</taxon>
        <taxon>Paracoccaceae</taxon>
        <taxon>Paracoccus</taxon>
    </lineage>
</organism>
<dbReference type="Proteomes" id="UP001595596">
    <property type="component" value="Unassembled WGS sequence"/>
</dbReference>
<dbReference type="EMBL" id="JBHRXE010000058">
    <property type="protein sequence ID" value="MFC3571390.1"/>
    <property type="molecule type" value="Genomic_DNA"/>
</dbReference>
<feature type="region of interest" description="Disordered" evidence="1">
    <location>
        <begin position="1"/>
        <end position="37"/>
    </location>
</feature>
<proteinExistence type="predicted"/>
<protein>
    <submittedName>
        <fullName evidence="2">Uncharacterized protein</fullName>
    </submittedName>
</protein>
<dbReference type="RefSeq" id="WP_379033210.1">
    <property type="nucleotide sequence ID" value="NZ_JBHRXE010000058.1"/>
</dbReference>
<evidence type="ECO:0000313" key="3">
    <source>
        <dbReference type="Proteomes" id="UP001595596"/>
    </source>
</evidence>